<dbReference type="NCBIfam" id="TIGR00234">
    <property type="entry name" value="tyrS"/>
    <property type="match status" value="1"/>
</dbReference>
<dbReference type="PANTHER" id="PTHR11766">
    <property type="entry name" value="TYROSYL-TRNA SYNTHETASE"/>
    <property type="match status" value="1"/>
</dbReference>
<evidence type="ECO:0000256" key="2">
    <source>
        <dbReference type="ARBA" id="ARBA00004305"/>
    </source>
</evidence>
<comment type="subcellular location">
    <subcellularLocation>
        <location evidence="2">Mitochondrion matrix</location>
    </subcellularLocation>
</comment>
<comment type="caution">
    <text evidence="16">The sequence shown here is derived from an EMBL/GenBank/DDBJ whole genome shotgun (WGS) entry which is preliminary data.</text>
</comment>
<dbReference type="InterPro" id="IPR024088">
    <property type="entry name" value="Tyr-tRNA-ligase_bac-type"/>
</dbReference>
<dbReference type="AlphaFoldDB" id="A0A8K0FZM1"/>
<name>A0A8K0FZM1_IGNLU</name>
<proteinExistence type="inferred from homology"/>
<dbReference type="EMBL" id="VTPC01090590">
    <property type="protein sequence ID" value="KAF2882717.1"/>
    <property type="molecule type" value="Genomic_DNA"/>
</dbReference>
<comment type="similarity">
    <text evidence="3 14">Belongs to the class-I aminoacyl-tRNA synthetase family.</text>
</comment>
<keyword evidence="10" id="KW-0809">Transit peptide</keyword>
<evidence type="ECO:0000256" key="5">
    <source>
        <dbReference type="ARBA" id="ARBA00022598"/>
    </source>
</evidence>
<evidence type="ECO:0000256" key="8">
    <source>
        <dbReference type="ARBA" id="ARBA00022884"/>
    </source>
</evidence>
<dbReference type="OrthoDB" id="337870at2759"/>
<dbReference type="GO" id="GO:0005524">
    <property type="term" value="F:ATP binding"/>
    <property type="evidence" value="ECO:0007669"/>
    <property type="project" value="UniProtKB-KW"/>
</dbReference>
<keyword evidence="6 14" id="KW-0547">Nucleotide-binding</keyword>
<reference evidence="16" key="1">
    <citation type="submission" date="2019-08" db="EMBL/GenBank/DDBJ databases">
        <title>The genome of the North American firefly Photinus pyralis.</title>
        <authorList>
            <consortium name="Photinus pyralis genome working group"/>
            <person name="Fallon T.R."/>
            <person name="Sander Lower S.E."/>
            <person name="Weng J.-K."/>
        </authorList>
    </citation>
    <scope>NUCLEOTIDE SEQUENCE</scope>
    <source>
        <strain evidence="16">TRF0915ILg1</strain>
        <tissue evidence="16">Whole body</tissue>
    </source>
</reference>
<evidence type="ECO:0000256" key="14">
    <source>
        <dbReference type="RuleBase" id="RU361234"/>
    </source>
</evidence>
<keyword evidence="17" id="KW-1185">Reference proteome</keyword>
<dbReference type="SUPFAM" id="SSF55174">
    <property type="entry name" value="Alpha-L RNA-binding motif"/>
    <property type="match status" value="1"/>
</dbReference>
<dbReference type="GO" id="GO:0006437">
    <property type="term" value="P:tyrosyl-tRNA aminoacylation"/>
    <property type="evidence" value="ECO:0007669"/>
    <property type="project" value="InterPro"/>
</dbReference>
<dbReference type="InterPro" id="IPR002305">
    <property type="entry name" value="aa-tRNA-synth_Ic"/>
</dbReference>
<dbReference type="GO" id="GO:0003723">
    <property type="term" value="F:RNA binding"/>
    <property type="evidence" value="ECO:0007669"/>
    <property type="project" value="UniProtKB-KW"/>
</dbReference>
<evidence type="ECO:0000256" key="7">
    <source>
        <dbReference type="ARBA" id="ARBA00022840"/>
    </source>
</evidence>
<dbReference type="InterPro" id="IPR054608">
    <property type="entry name" value="SYY-like_C"/>
</dbReference>
<dbReference type="PRINTS" id="PR01040">
    <property type="entry name" value="TRNASYNTHTYR"/>
</dbReference>
<dbReference type="PANTHER" id="PTHR11766:SF0">
    <property type="entry name" value="TYROSINE--TRNA LIGASE, MITOCHONDRIAL"/>
    <property type="match status" value="1"/>
</dbReference>
<keyword evidence="12 14" id="KW-0030">Aminoacyl-tRNA synthetase</keyword>
<dbReference type="InterPro" id="IPR036986">
    <property type="entry name" value="S4_RNA-bd_sf"/>
</dbReference>
<dbReference type="GO" id="GO:0004831">
    <property type="term" value="F:tyrosine-tRNA ligase activity"/>
    <property type="evidence" value="ECO:0007669"/>
    <property type="project" value="UniProtKB-EC"/>
</dbReference>
<gene>
    <name evidence="16" type="ORF">ILUMI_23450</name>
</gene>
<keyword evidence="11" id="KW-0496">Mitochondrion</keyword>
<dbReference type="FunFam" id="1.10.240.10:FF:000001">
    <property type="entry name" value="Tyrosine--tRNA ligase"/>
    <property type="match status" value="1"/>
</dbReference>
<keyword evidence="8" id="KW-0694">RNA-binding</keyword>
<evidence type="ECO:0000256" key="9">
    <source>
        <dbReference type="ARBA" id="ARBA00022917"/>
    </source>
</evidence>
<sequence length="460" mass="51890">MLIKHIFNKYSHNRIMHFYRSYSNRNIIKLKERGMYQDIFPDIAVNEITDLLNVSPQCAYAGFDPTASSLHVGNLLVLINLLHWQRGGHETIAVIGGATAKIGDPSGRTTERDVLTSTSIDGNIKGVHANIEQVFKNHQKYLWKDQHKHLTPVKILNNETWYNKLSAIDLISGAGRHLRMAALLSRTSVQSRLATSSGMSFTEFSYQLFQSYDWLHLFKKYGCRFQIGGNDQMGNIMSGYDLIARICKKPVYGLTIPLITTEMGDKFGKSAGNAVWLSSEKTSPFTYYQFWIRTTDADVEKFLKLFTFDTVGEISDIMRRHKEKPELRIAQKRLAEQATLLVHGQKGLQQAEITTKALYEGNVAGLGNMKVEEIAQMFQGACIVNMLPEPGQNVLQVAMKAGCFPTSSDAVRIITAGGFYINQQRTTNPEEVINPSVHRLANNVSLLRVGKKNYYVVKWL</sequence>
<dbReference type="Gene3D" id="1.10.240.10">
    <property type="entry name" value="Tyrosyl-Transfer RNA Synthetase"/>
    <property type="match status" value="1"/>
</dbReference>
<dbReference type="Pfam" id="PF22421">
    <property type="entry name" value="SYY_C-terminal"/>
    <property type="match status" value="1"/>
</dbReference>
<evidence type="ECO:0000256" key="13">
    <source>
        <dbReference type="ARBA" id="ARBA00048248"/>
    </source>
</evidence>
<evidence type="ECO:0000256" key="12">
    <source>
        <dbReference type="ARBA" id="ARBA00023146"/>
    </source>
</evidence>
<dbReference type="Proteomes" id="UP000801492">
    <property type="component" value="Unassembled WGS sequence"/>
</dbReference>
<dbReference type="Pfam" id="PF00579">
    <property type="entry name" value="tRNA-synt_1b"/>
    <property type="match status" value="1"/>
</dbReference>
<dbReference type="EC" id="6.1.1.1" evidence="14"/>
<evidence type="ECO:0000256" key="11">
    <source>
        <dbReference type="ARBA" id="ARBA00023128"/>
    </source>
</evidence>
<evidence type="ECO:0000313" key="16">
    <source>
        <dbReference type="EMBL" id="KAF2882717.1"/>
    </source>
</evidence>
<protein>
    <recommendedName>
        <fullName evidence="14">Tyrosine--tRNA ligase</fullName>
        <ecNumber evidence="14">6.1.1.1</ecNumber>
    </recommendedName>
    <alternativeName>
        <fullName evidence="14">Tyrosyl-tRNA synthetase</fullName>
    </alternativeName>
</protein>
<accession>A0A8K0FZM1</accession>
<evidence type="ECO:0000256" key="3">
    <source>
        <dbReference type="ARBA" id="ARBA00005594"/>
    </source>
</evidence>
<comment type="catalytic activity">
    <reaction evidence="13 14">
        <text>tRNA(Tyr) + L-tyrosine + ATP = L-tyrosyl-tRNA(Tyr) + AMP + diphosphate + H(+)</text>
        <dbReference type="Rhea" id="RHEA:10220"/>
        <dbReference type="Rhea" id="RHEA-COMP:9706"/>
        <dbReference type="Rhea" id="RHEA-COMP:9707"/>
        <dbReference type="ChEBI" id="CHEBI:15378"/>
        <dbReference type="ChEBI" id="CHEBI:30616"/>
        <dbReference type="ChEBI" id="CHEBI:33019"/>
        <dbReference type="ChEBI" id="CHEBI:58315"/>
        <dbReference type="ChEBI" id="CHEBI:78442"/>
        <dbReference type="ChEBI" id="CHEBI:78536"/>
        <dbReference type="ChEBI" id="CHEBI:456215"/>
        <dbReference type="EC" id="6.1.1.1"/>
    </reaction>
</comment>
<comment type="function">
    <text evidence="1">Catalyzes the attachment of tyrosine to tRNA(Tyr) in a two-step reaction: tyrosine is first activated by ATP to form Tyr-AMP and then transferred to the acceptor end of tRNA(Tyr).</text>
</comment>
<dbReference type="FunFam" id="3.40.50.620:FF:000107">
    <property type="entry name" value="Tyrosine--tRNA ligase"/>
    <property type="match status" value="1"/>
</dbReference>
<dbReference type="InterPro" id="IPR014729">
    <property type="entry name" value="Rossmann-like_a/b/a_fold"/>
</dbReference>
<comment type="subunit">
    <text evidence="4">Homodimer.</text>
</comment>
<dbReference type="SUPFAM" id="SSF52374">
    <property type="entry name" value="Nucleotidylyl transferase"/>
    <property type="match status" value="1"/>
</dbReference>
<dbReference type="InterPro" id="IPR002307">
    <property type="entry name" value="Tyr-tRNA-ligase"/>
</dbReference>
<evidence type="ECO:0000256" key="6">
    <source>
        <dbReference type="ARBA" id="ARBA00022741"/>
    </source>
</evidence>
<evidence type="ECO:0000313" key="17">
    <source>
        <dbReference type="Proteomes" id="UP000801492"/>
    </source>
</evidence>
<keyword evidence="5 14" id="KW-0436">Ligase</keyword>
<dbReference type="GO" id="GO:0005829">
    <property type="term" value="C:cytosol"/>
    <property type="evidence" value="ECO:0007669"/>
    <property type="project" value="TreeGrafter"/>
</dbReference>
<dbReference type="GO" id="GO:0005759">
    <property type="term" value="C:mitochondrial matrix"/>
    <property type="evidence" value="ECO:0007669"/>
    <property type="project" value="UniProtKB-SubCell"/>
</dbReference>
<dbReference type="Gene3D" id="3.10.290.10">
    <property type="entry name" value="RNA-binding S4 domain"/>
    <property type="match status" value="1"/>
</dbReference>
<evidence type="ECO:0000256" key="1">
    <source>
        <dbReference type="ARBA" id="ARBA00002025"/>
    </source>
</evidence>
<feature type="domain" description="Tyrosine--tRNA ligase SYY-like C-terminal" evidence="15">
    <location>
        <begin position="373"/>
        <end position="457"/>
    </location>
</feature>
<keyword evidence="9 14" id="KW-0648">Protein biosynthesis</keyword>
<dbReference type="CDD" id="cd00805">
    <property type="entry name" value="TyrRS_core"/>
    <property type="match status" value="1"/>
</dbReference>
<evidence type="ECO:0000256" key="4">
    <source>
        <dbReference type="ARBA" id="ARBA00011738"/>
    </source>
</evidence>
<organism evidence="16 17">
    <name type="scientific">Ignelater luminosus</name>
    <name type="common">Cucubano</name>
    <name type="synonym">Pyrophorus luminosus</name>
    <dbReference type="NCBI Taxonomy" id="2038154"/>
    <lineage>
        <taxon>Eukaryota</taxon>
        <taxon>Metazoa</taxon>
        <taxon>Ecdysozoa</taxon>
        <taxon>Arthropoda</taxon>
        <taxon>Hexapoda</taxon>
        <taxon>Insecta</taxon>
        <taxon>Pterygota</taxon>
        <taxon>Neoptera</taxon>
        <taxon>Endopterygota</taxon>
        <taxon>Coleoptera</taxon>
        <taxon>Polyphaga</taxon>
        <taxon>Elateriformia</taxon>
        <taxon>Elateroidea</taxon>
        <taxon>Elateridae</taxon>
        <taxon>Agrypninae</taxon>
        <taxon>Pyrophorini</taxon>
        <taxon>Ignelater</taxon>
    </lineage>
</organism>
<evidence type="ECO:0000259" key="15">
    <source>
        <dbReference type="Pfam" id="PF22421"/>
    </source>
</evidence>
<dbReference type="FunFam" id="3.10.290.10:FF:000017">
    <property type="entry name" value="Tyrosine--tRNA ligase"/>
    <property type="match status" value="1"/>
</dbReference>
<dbReference type="Gene3D" id="3.40.50.620">
    <property type="entry name" value="HUPs"/>
    <property type="match status" value="1"/>
</dbReference>
<keyword evidence="7 14" id="KW-0067">ATP-binding</keyword>
<evidence type="ECO:0000256" key="10">
    <source>
        <dbReference type="ARBA" id="ARBA00022946"/>
    </source>
</evidence>